<gene>
    <name evidence="2" type="ORF">IAB60_09145</name>
</gene>
<evidence type="ECO:0000259" key="1">
    <source>
        <dbReference type="Pfam" id="PF02195"/>
    </source>
</evidence>
<dbReference type="Gene3D" id="3.90.1530.10">
    <property type="entry name" value="Conserved hypothetical protein from pyrococcus furiosus pfu- 392566-001, ParB domain"/>
    <property type="match status" value="1"/>
</dbReference>
<feature type="domain" description="ParB-like N-terminal" evidence="1">
    <location>
        <begin position="52"/>
        <end position="109"/>
    </location>
</feature>
<evidence type="ECO:0000313" key="2">
    <source>
        <dbReference type="EMBL" id="HIT42241.1"/>
    </source>
</evidence>
<organism evidence="2 3">
    <name type="scientific">Candidatus Caccovicinus merdipullorum</name>
    <dbReference type="NCBI Taxonomy" id="2840724"/>
    <lineage>
        <taxon>Bacteria</taxon>
        <taxon>Bacillati</taxon>
        <taxon>Bacillota</taxon>
        <taxon>Clostridia</taxon>
        <taxon>Eubacteriales</taxon>
        <taxon>Candidatus Caccovicinus</taxon>
    </lineage>
</organism>
<protein>
    <submittedName>
        <fullName evidence="2">ParB-like nuclease domain-containing protein</fullName>
    </submittedName>
</protein>
<dbReference type="SUPFAM" id="SSF110849">
    <property type="entry name" value="ParB/Sulfiredoxin"/>
    <property type="match status" value="1"/>
</dbReference>
<dbReference type="EMBL" id="DVKS01000157">
    <property type="protein sequence ID" value="HIT42241.1"/>
    <property type="molecule type" value="Genomic_DNA"/>
</dbReference>
<dbReference type="Pfam" id="PF02195">
    <property type="entry name" value="ParB_N"/>
    <property type="match status" value="1"/>
</dbReference>
<proteinExistence type="predicted"/>
<dbReference type="GO" id="GO:0071453">
    <property type="term" value="P:cellular response to oxygen levels"/>
    <property type="evidence" value="ECO:0007669"/>
    <property type="project" value="TreeGrafter"/>
</dbReference>
<reference evidence="2" key="2">
    <citation type="journal article" date="2021" name="PeerJ">
        <title>Extensive microbial diversity within the chicken gut microbiome revealed by metagenomics and culture.</title>
        <authorList>
            <person name="Gilroy R."/>
            <person name="Ravi A."/>
            <person name="Getino M."/>
            <person name="Pursley I."/>
            <person name="Horton D.L."/>
            <person name="Alikhan N.F."/>
            <person name="Baker D."/>
            <person name="Gharbi K."/>
            <person name="Hall N."/>
            <person name="Watson M."/>
            <person name="Adriaenssens E.M."/>
            <person name="Foster-Nyarko E."/>
            <person name="Jarju S."/>
            <person name="Secka A."/>
            <person name="Antonio M."/>
            <person name="Oren A."/>
            <person name="Chaudhuri R.R."/>
            <person name="La Ragione R."/>
            <person name="Hildebrand F."/>
            <person name="Pallen M.J."/>
        </authorList>
    </citation>
    <scope>NUCLEOTIDE SEQUENCE</scope>
    <source>
        <strain evidence="2">CHK123-3438</strain>
    </source>
</reference>
<dbReference type="CDD" id="cd16397">
    <property type="entry name" value="IbrB_like"/>
    <property type="match status" value="1"/>
</dbReference>
<reference evidence="2" key="1">
    <citation type="submission" date="2020-10" db="EMBL/GenBank/DDBJ databases">
        <authorList>
            <person name="Gilroy R."/>
        </authorList>
    </citation>
    <scope>NUCLEOTIDE SEQUENCE</scope>
    <source>
        <strain evidence="2">CHK123-3438</strain>
    </source>
</reference>
<name>A0A9D1GK60_9FIRM</name>
<dbReference type="InterPro" id="IPR036086">
    <property type="entry name" value="ParB/Sulfiredoxin_sf"/>
</dbReference>
<dbReference type="AlphaFoldDB" id="A0A9D1GK60"/>
<accession>A0A9D1GK60</accession>
<dbReference type="InterPro" id="IPR003115">
    <property type="entry name" value="ParB_N"/>
</dbReference>
<dbReference type="PANTHER" id="PTHR30083">
    <property type="entry name" value="TRANSCRIPTIONAL REGULATOR-RELATED"/>
    <property type="match status" value="1"/>
</dbReference>
<sequence length="218" mass="25270">MEQSLSDALDFIVRSINKMEQEEKVETLNQIRKALSAVSPFRGEPCDCVLWIKQEDIQANEYNPNHVAAPEMKLLYESIKTDGYTMPIVTYDLGNGKREIVDGFHRNRIGREHSDIRNRIHGYLPVSTIDKPADERIGSTIRHNRARGTHGIRPMSDIVLDLSRAGWDDSKICQKLGMDLDEVIRLKQITGLKEAFMNHEFSKSWEEFEEKYYKEDKK</sequence>
<dbReference type="Proteomes" id="UP000886860">
    <property type="component" value="Unassembled WGS sequence"/>
</dbReference>
<comment type="caution">
    <text evidence="2">The sequence shown here is derived from an EMBL/GenBank/DDBJ whole genome shotgun (WGS) entry which is preliminary data.</text>
</comment>
<dbReference type="PANTHER" id="PTHR30083:SF1">
    <property type="entry name" value="TRANSCRIPTIONAL REGULATOR"/>
    <property type="match status" value="1"/>
</dbReference>
<evidence type="ECO:0000313" key="3">
    <source>
        <dbReference type="Proteomes" id="UP000886860"/>
    </source>
</evidence>